<accession>A0A7W8IFR0</accession>
<keyword evidence="1" id="KW-0560">Oxidoreductase</keyword>
<dbReference type="AlphaFoldDB" id="A0A7W8IFR0"/>
<keyword evidence="1" id="KW-0503">Monooxygenase</keyword>
<evidence type="ECO:0000313" key="1">
    <source>
        <dbReference type="EMBL" id="MBB5316389.1"/>
    </source>
</evidence>
<reference evidence="1" key="1">
    <citation type="submission" date="2020-08" db="EMBL/GenBank/DDBJ databases">
        <title>Genomic Encyclopedia of Type Strains, Phase IV (KMG-V): Genome sequencing to study the core and pangenomes of soil and plant-associated prokaryotes.</title>
        <authorList>
            <person name="Whitman W."/>
        </authorList>
    </citation>
    <scope>NUCLEOTIDE SEQUENCE [LARGE SCALE GENOMIC DNA]</scope>
    <source>
        <strain evidence="1">M8UP27</strain>
    </source>
</reference>
<comment type="caution">
    <text evidence="1">The sequence shown here is derived from an EMBL/GenBank/DDBJ whole genome shotgun (WGS) entry which is preliminary data.</text>
</comment>
<keyword evidence="2" id="KW-1185">Reference proteome</keyword>
<dbReference type="EMBL" id="JACHDY010000001">
    <property type="protein sequence ID" value="MBB5316389.1"/>
    <property type="molecule type" value="Genomic_DNA"/>
</dbReference>
<dbReference type="Proteomes" id="UP000568106">
    <property type="component" value="Unassembled WGS sequence"/>
</dbReference>
<proteinExistence type="predicted"/>
<gene>
    <name evidence="1" type="ORF">HDF09_001039</name>
</gene>
<dbReference type="InterPro" id="IPR011008">
    <property type="entry name" value="Dimeric_a/b-barrel"/>
</dbReference>
<name>A0A7W8IFR0_9BACT</name>
<organism evidence="1 2">
    <name type="scientific">Tunturiibacter empetritectus</name>
    <dbReference type="NCBI Taxonomy" id="3069691"/>
    <lineage>
        <taxon>Bacteria</taxon>
        <taxon>Pseudomonadati</taxon>
        <taxon>Acidobacteriota</taxon>
        <taxon>Terriglobia</taxon>
        <taxon>Terriglobales</taxon>
        <taxon>Acidobacteriaceae</taxon>
        <taxon>Tunturiibacter</taxon>
    </lineage>
</organism>
<protein>
    <submittedName>
        <fullName evidence="1">Quinol monooxygenase YgiN</fullName>
    </submittedName>
</protein>
<dbReference type="SUPFAM" id="SSF54909">
    <property type="entry name" value="Dimeric alpha+beta barrel"/>
    <property type="match status" value="1"/>
</dbReference>
<sequence length="109" mass="12131">MHLTQWRIYKMAKFALYAELKAKPGKEADVEAFLKQGAEMAKAEAGTVHWYGFKEDKGGVFGVFDTFNDEVGRDAHLNGEIAKALMANAETLFSEAPKIHKIELVGEKV</sequence>
<evidence type="ECO:0000313" key="2">
    <source>
        <dbReference type="Proteomes" id="UP000568106"/>
    </source>
</evidence>
<dbReference type="GO" id="GO:0004497">
    <property type="term" value="F:monooxygenase activity"/>
    <property type="evidence" value="ECO:0007669"/>
    <property type="project" value="UniProtKB-KW"/>
</dbReference>
<dbReference type="Gene3D" id="3.30.70.100">
    <property type="match status" value="1"/>
</dbReference>